<dbReference type="AlphaFoldDB" id="A0A4Y2L5H0"/>
<proteinExistence type="predicted"/>
<evidence type="ECO:0000313" key="2">
    <source>
        <dbReference type="Proteomes" id="UP000499080"/>
    </source>
</evidence>
<dbReference type="Proteomes" id="UP000499080">
    <property type="component" value="Unassembled WGS sequence"/>
</dbReference>
<protein>
    <submittedName>
        <fullName evidence="1">Uncharacterized protein</fullName>
    </submittedName>
</protein>
<keyword evidence="2" id="KW-1185">Reference proteome</keyword>
<evidence type="ECO:0000313" key="1">
    <source>
        <dbReference type="EMBL" id="GBN09784.1"/>
    </source>
</evidence>
<feature type="non-terminal residue" evidence="1">
    <location>
        <position position="1"/>
    </location>
</feature>
<dbReference type="EMBL" id="BGPR01117380">
    <property type="protein sequence ID" value="GBN09784.1"/>
    <property type="molecule type" value="Genomic_DNA"/>
</dbReference>
<accession>A0A4Y2L5H0</accession>
<reference evidence="1 2" key="1">
    <citation type="journal article" date="2019" name="Sci. Rep.">
        <title>Orb-weaving spider Araneus ventricosus genome elucidates the spidroin gene catalogue.</title>
        <authorList>
            <person name="Kono N."/>
            <person name="Nakamura H."/>
            <person name="Ohtoshi R."/>
            <person name="Moran D.A.P."/>
            <person name="Shinohara A."/>
            <person name="Yoshida Y."/>
            <person name="Fujiwara M."/>
            <person name="Mori M."/>
            <person name="Tomita M."/>
            <person name="Arakawa K."/>
        </authorList>
    </citation>
    <scope>NUCLEOTIDE SEQUENCE [LARGE SCALE GENOMIC DNA]</scope>
</reference>
<comment type="caution">
    <text evidence="1">The sequence shown here is derived from an EMBL/GenBank/DDBJ whole genome shotgun (WGS) entry which is preliminary data.</text>
</comment>
<gene>
    <name evidence="1" type="ORF">AVEN_210845_1</name>
</gene>
<sequence>GDFSLPDSLRQAFFGRTLTCRLGSLPTWSLTVKVEYCFNSLFPETVFSSGPLKSQTFPEGYDIVRLSPTALVLKSGRLALLTPLKPGLLEGCDMGGLSPSLWPVISPTDSEWNTASQLFNPATFLFPKLLYSRAFFRKDKETQIGLPSLGGHLTKLKVECWHNSLSRRLFSSPAPFKAQGLFGRDAGSRLGSPTWVWSFNRLRVEILL</sequence>
<organism evidence="1 2">
    <name type="scientific">Araneus ventricosus</name>
    <name type="common">Orbweaver spider</name>
    <name type="synonym">Epeira ventricosa</name>
    <dbReference type="NCBI Taxonomy" id="182803"/>
    <lineage>
        <taxon>Eukaryota</taxon>
        <taxon>Metazoa</taxon>
        <taxon>Ecdysozoa</taxon>
        <taxon>Arthropoda</taxon>
        <taxon>Chelicerata</taxon>
        <taxon>Arachnida</taxon>
        <taxon>Araneae</taxon>
        <taxon>Araneomorphae</taxon>
        <taxon>Entelegynae</taxon>
        <taxon>Araneoidea</taxon>
        <taxon>Araneidae</taxon>
        <taxon>Araneus</taxon>
    </lineage>
</organism>
<name>A0A4Y2L5H0_ARAVE</name>